<dbReference type="EMBL" id="BGPR01134381">
    <property type="protein sequence ID" value="GBN53311.1"/>
    <property type="molecule type" value="Genomic_DNA"/>
</dbReference>
<dbReference type="Gene3D" id="3.10.20.370">
    <property type="match status" value="1"/>
</dbReference>
<evidence type="ECO:0000313" key="11">
    <source>
        <dbReference type="EMBL" id="GBN53579.1"/>
    </source>
</evidence>
<protein>
    <recommendedName>
        <fullName evidence="7">Reverse transcriptase RNase H-like domain-containing protein</fullName>
    </recommendedName>
</protein>
<dbReference type="GO" id="GO:0003964">
    <property type="term" value="F:RNA-directed DNA polymerase activity"/>
    <property type="evidence" value="ECO:0007669"/>
    <property type="project" value="UniProtKB-KW"/>
</dbReference>
<keyword evidence="5" id="KW-0378">Hydrolase</keyword>
<evidence type="ECO:0000313" key="8">
    <source>
        <dbReference type="EMBL" id="GBN53311.1"/>
    </source>
</evidence>
<dbReference type="GO" id="GO:0016787">
    <property type="term" value="F:hydrolase activity"/>
    <property type="evidence" value="ECO:0007669"/>
    <property type="project" value="UniProtKB-KW"/>
</dbReference>
<evidence type="ECO:0000259" key="7">
    <source>
        <dbReference type="Pfam" id="PF17917"/>
    </source>
</evidence>
<accession>A0A4Y2PTJ2</accession>
<keyword evidence="2" id="KW-0548">Nucleotidyltransferase</keyword>
<reference evidence="10 12" key="1">
    <citation type="journal article" date="2019" name="Sci. Rep.">
        <title>Orb-weaving spider Araneus ventricosus genome elucidates the spidroin gene catalogue.</title>
        <authorList>
            <person name="Kono N."/>
            <person name="Nakamura H."/>
            <person name="Ohtoshi R."/>
            <person name="Moran D.A.P."/>
            <person name="Shinohara A."/>
            <person name="Yoshida Y."/>
            <person name="Fujiwara M."/>
            <person name="Mori M."/>
            <person name="Tomita M."/>
            <person name="Arakawa K."/>
        </authorList>
    </citation>
    <scope>NUCLEOTIDE SEQUENCE [LARGE SCALE GENOMIC DNA]</scope>
</reference>
<evidence type="ECO:0000256" key="6">
    <source>
        <dbReference type="ARBA" id="ARBA00022918"/>
    </source>
</evidence>
<dbReference type="PANTHER" id="PTHR37984">
    <property type="entry name" value="PROTEIN CBG26694"/>
    <property type="match status" value="1"/>
</dbReference>
<gene>
    <name evidence="8" type="ORF">AVEN_186521_1</name>
    <name evidence="9" type="ORF">AVEN_237074_1</name>
    <name evidence="10" type="ORF">AVEN_256155_1</name>
    <name evidence="11" type="ORF">AVEN_63878_1</name>
</gene>
<feature type="domain" description="Reverse transcriptase RNase H-like" evidence="7">
    <location>
        <begin position="4"/>
        <end position="85"/>
    </location>
</feature>
<evidence type="ECO:0000256" key="2">
    <source>
        <dbReference type="ARBA" id="ARBA00022695"/>
    </source>
</evidence>
<dbReference type="AlphaFoldDB" id="A0A4Y2PTJ2"/>
<keyword evidence="6" id="KW-0695">RNA-directed DNA polymerase</keyword>
<dbReference type="EMBL" id="BGPR01134483">
    <property type="protein sequence ID" value="GBN53557.1"/>
    <property type="molecule type" value="Genomic_DNA"/>
</dbReference>
<dbReference type="PANTHER" id="PTHR37984:SF5">
    <property type="entry name" value="PROTEIN NYNRIN-LIKE"/>
    <property type="match status" value="1"/>
</dbReference>
<dbReference type="InterPro" id="IPR043502">
    <property type="entry name" value="DNA/RNA_pol_sf"/>
</dbReference>
<evidence type="ECO:0000313" key="10">
    <source>
        <dbReference type="EMBL" id="GBN53557.1"/>
    </source>
</evidence>
<dbReference type="GO" id="GO:0004519">
    <property type="term" value="F:endonuclease activity"/>
    <property type="evidence" value="ECO:0007669"/>
    <property type="project" value="UniProtKB-KW"/>
</dbReference>
<dbReference type="OrthoDB" id="6425673at2759"/>
<dbReference type="Pfam" id="PF17917">
    <property type="entry name" value="RT_RNaseH"/>
    <property type="match status" value="1"/>
</dbReference>
<dbReference type="CDD" id="cd09274">
    <property type="entry name" value="RNase_HI_RT_Ty3"/>
    <property type="match status" value="1"/>
</dbReference>
<sequence>MQLCNNRWESITFLSMKLRKIQRNWSTYDRELYAIYASVKKFRHMLEGRNFSIYTDQKPLIFSFKQKPEKCSPRQLRHLGFISQFSTDIRHVNGRDIIADTLSRIEIDPIATPAKLEKDCPRASSRF</sequence>
<evidence type="ECO:0000256" key="4">
    <source>
        <dbReference type="ARBA" id="ARBA00022759"/>
    </source>
</evidence>
<comment type="caution">
    <text evidence="10">The sequence shown here is derived from an EMBL/GenBank/DDBJ whole genome shotgun (WGS) entry which is preliminary data.</text>
</comment>
<dbReference type="SUPFAM" id="SSF56672">
    <property type="entry name" value="DNA/RNA polymerases"/>
    <property type="match status" value="1"/>
</dbReference>
<dbReference type="EMBL" id="BGPR01134490">
    <property type="protein sequence ID" value="GBN53579.1"/>
    <property type="molecule type" value="Genomic_DNA"/>
</dbReference>
<dbReference type="Proteomes" id="UP000499080">
    <property type="component" value="Unassembled WGS sequence"/>
</dbReference>
<evidence type="ECO:0000256" key="1">
    <source>
        <dbReference type="ARBA" id="ARBA00022679"/>
    </source>
</evidence>
<dbReference type="EMBL" id="BGPR01134480">
    <property type="protein sequence ID" value="GBN53541.1"/>
    <property type="molecule type" value="Genomic_DNA"/>
</dbReference>
<organism evidence="10 12">
    <name type="scientific">Araneus ventricosus</name>
    <name type="common">Orbweaver spider</name>
    <name type="synonym">Epeira ventricosa</name>
    <dbReference type="NCBI Taxonomy" id="182803"/>
    <lineage>
        <taxon>Eukaryota</taxon>
        <taxon>Metazoa</taxon>
        <taxon>Ecdysozoa</taxon>
        <taxon>Arthropoda</taxon>
        <taxon>Chelicerata</taxon>
        <taxon>Arachnida</taxon>
        <taxon>Araneae</taxon>
        <taxon>Araneomorphae</taxon>
        <taxon>Entelegynae</taxon>
        <taxon>Araneoidea</taxon>
        <taxon>Araneidae</taxon>
        <taxon>Araneus</taxon>
    </lineage>
</organism>
<evidence type="ECO:0000256" key="3">
    <source>
        <dbReference type="ARBA" id="ARBA00022722"/>
    </source>
</evidence>
<evidence type="ECO:0000256" key="5">
    <source>
        <dbReference type="ARBA" id="ARBA00022801"/>
    </source>
</evidence>
<keyword evidence="4" id="KW-0255">Endonuclease</keyword>
<keyword evidence="12" id="KW-1185">Reference proteome</keyword>
<dbReference type="InterPro" id="IPR050951">
    <property type="entry name" value="Retrovirus_Pol_polyprotein"/>
</dbReference>
<keyword evidence="1" id="KW-0808">Transferase</keyword>
<evidence type="ECO:0000313" key="12">
    <source>
        <dbReference type="Proteomes" id="UP000499080"/>
    </source>
</evidence>
<dbReference type="InterPro" id="IPR041373">
    <property type="entry name" value="RT_RNaseH"/>
</dbReference>
<evidence type="ECO:0000313" key="9">
    <source>
        <dbReference type="EMBL" id="GBN53541.1"/>
    </source>
</evidence>
<name>A0A4Y2PTJ2_ARAVE</name>
<keyword evidence="3" id="KW-0540">Nuclease</keyword>
<proteinExistence type="predicted"/>